<keyword evidence="4" id="KW-1185">Reference proteome</keyword>
<dbReference type="InterPro" id="IPR015421">
    <property type="entry name" value="PyrdxlP-dep_Trfase_major"/>
</dbReference>
<evidence type="ECO:0000259" key="2">
    <source>
        <dbReference type="Pfam" id="PF00266"/>
    </source>
</evidence>
<proteinExistence type="predicted"/>
<gene>
    <name evidence="3" type="ORF">CUNI_LOCUS17008</name>
</gene>
<dbReference type="PANTHER" id="PTHR43092:SF4">
    <property type="entry name" value="AMINOTRANSFERASE CLASS V DOMAIN-CONTAINING PROTEIN"/>
    <property type="match status" value="1"/>
</dbReference>
<dbReference type="Gene3D" id="3.40.640.10">
    <property type="entry name" value="Type I PLP-dependent aspartate aminotransferase-like (Major domain)"/>
    <property type="match status" value="1"/>
</dbReference>
<sequence>MFGNPGCKPKKYELDIHGLSSVNYGKEIKEKEFFLNPDIVFFNHGSYGTVPRRVHDLQMKYMQEREEHPDLWFRITAKHYMDRARQEVADFVGADVESLLLVSNATTAINIIVKSFPFKSGDAILDTSLTYGAVKNLCADFTSRLRPDVNRIILELDFPIESADDIILKYEEILEQNPEIRMVILDHITSPTSIVMPVERLVDICHKHGAVVVIDGAHAIGQIPLNMQTIGADVYISNLHKWCFAPRGVAFMSFDNKHAGWIHPSNTSWQLGLSLDKQFFDQGTRDHTPYICARHALQFYMAIGGMDKIVDYTRQLADTTLEIFSSELGLEAIQIPELLQAPNMRLVKLPSFPKFPCAEENTWSLQQAMFGGTKVFGLLVFISGAFYFRFSVQIYNDLEEIRTVVKVVQDFIAKNV</sequence>
<dbReference type="AlphaFoldDB" id="A0A8S3ZU37"/>
<dbReference type="Pfam" id="PF00266">
    <property type="entry name" value="Aminotran_5"/>
    <property type="match status" value="1"/>
</dbReference>
<accession>A0A8S3ZU37</accession>
<evidence type="ECO:0000256" key="1">
    <source>
        <dbReference type="ARBA" id="ARBA00022898"/>
    </source>
</evidence>
<comment type="caution">
    <text evidence="3">The sequence shown here is derived from an EMBL/GenBank/DDBJ whole genome shotgun (WGS) entry which is preliminary data.</text>
</comment>
<name>A0A8S3ZU37_9EUPU</name>
<dbReference type="SUPFAM" id="SSF53383">
    <property type="entry name" value="PLP-dependent transferases"/>
    <property type="match status" value="1"/>
</dbReference>
<organism evidence="3 4">
    <name type="scientific">Candidula unifasciata</name>
    <dbReference type="NCBI Taxonomy" id="100452"/>
    <lineage>
        <taxon>Eukaryota</taxon>
        <taxon>Metazoa</taxon>
        <taxon>Spiralia</taxon>
        <taxon>Lophotrochozoa</taxon>
        <taxon>Mollusca</taxon>
        <taxon>Gastropoda</taxon>
        <taxon>Heterobranchia</taxon>
        <taxon>Euthyneura</taxon>
        <taxon>Panpulmonata</taxon>
        <taxon>Eupulmonata</taxon>
        <taxon>Stylommatophora</taxon>
        <taxon>Helicina</taxon>
        <taxon>Helicoidea</taxon>
        <taxon>Geomitridae</taxon>
        <taxon>Candidula</taxon>
    </lineage>
</organism>
<feature type="domain" description="Aminotransferase class V" evidence="2">
    <location>
        <begin position="75"/>
        <end position="348"/>
    </location>
</feature>
<dbReference type="Gene3D" id="3.90.1150.10">
    <property type="entry name" value="Aspartate Aminotransferase, domain 1"/>
    <property type="match status" value="1"/>
</dbReference>
<reference evidence="3" key="1">
    <citation type="submission" date="2021-04" db="EMBL/GenBank/DDBJ databases">
        <authorList>
            <consortium name="Molecular Ecology Group"/>
        </authorList>
    </citation>
    <scope>NUCLEOTIDE SEQUENCE</scope>
</reference>
<dbReference type="InterPro" id="IPR000192">
    <property type="entry name" value="Aminotrans_V_dom"/>
</dbReference>
<dbReference type="EMBL" id="CAJHNH020004668">
    <property type="protein sequence ID" value="CAG5131450.1"/>
    <property type="molecule type" value="Genomic_DNA"/>
</dbReference>
<evidence type="ECO:0000313" key="3">
    <source>
        <dbReference type="EMBL" id="CAG5131450.1"/>
    </source>
</evidence>
<protein>
    <recommendedName>
        <fullName evidence="2">Aminotransferase class V domain-containing protein</fullName>
    </recommendedName>
</protein>
<dbReference type="InterPro" id="IPR015424">
    <property type="entry name" value="PyrdxlP-dep_Trfase"/>
</dbReference>
<dbReference type="InterPro" id="IPR015422">
    <property type="entry name" value="PyrdxlP-dep_Trfase_small"/>
</dbReference>
<keyword evidence="1" id="KW-0663">Pyridoxal phosphate</keyword>
<dbReference type="PANTHER" id="PTHR43092">
    <property type="entry name" value="L-CYSTEINE DESULFHYDRASE"/>
    <property type="match status" value="1"/>
</dbReference>
<dbReference type="OrthoDB" id="5978656at2759"/>
<evidence type="ECO:0000313" key="4">
    <source>
        <dbReference type="Proteomes" id="UP000678393"/>
    </source>
</evidence>
<dbReference type="Proteomes" id="UP000678393">
    <property type="component" value="Unassembled WGS sequence"/>
</dbReference>